<dbReference type="AlphaFoldDB" id="A0A383BCD5"/>
<protein>
    <submittedName>
        <fullName evidence="1">Uncharacterized protein</fullName>
    </submittedName>
</protein>
<accession>A0A383BCD5</accession>
<organism evidence="1">
    <name type="scientific">marine metagenome</name>
    <dbReference type="NCBI Taxonomy" id="408172"/>
    <lineage>
        <taxon>unclassified sequences</taxon>
        <taxon>metagenomes</taxon>
        <taxon>ecological metagenomes</taxon>
    </lineage>
</organism>
<gene>
    <name evidence="1" type="ORF">METZ01_LOCUS469952</name>
</gene>
<reference evidence="1" key="1">
    <citation type="submission" date="2018-05" db="EMBL/GenBank/DDBJ databases">
        <authorList>
            <person name="Lanie J.A."/>
            <person name="Ng W.-L."/>
            <person name="Kazmierczak K.M."/>
            <person name="Andrzejewski T.M."/>
            <person name="Davidsen T.M."/>
            <person name="Wayne K.J."/>
            <person name="Tettelin H."/>
            <person name="Glass J.I."/>
            <person name="Rusch D."/>
            <person name="Podicherti R."/>
            <person name="Tsui H.-C.T."/>
            <person name="Winkler M.E."/>
        </authorList>
    </citation>
    <scope>NUCLEOTIDE SEQUENCE</scope>
</reference>
<dbReference type="EMBL" id="UINC01198920">
    <property type="protein sequence ID" value="SVE17098.1"/>
    <property type="molecule type" value="Genomic_DNA"/>
</dbReference>
<sequence length="82" mass="9718">MNGQDKQDLNVMLEKMEQADKDRETMHTDIKFIKENLFNPHEGLWQESKQNTQFRQDAKKWRGVIGAGFIGLFVKQVYDLFI</sequence>
<evidence type="ECO:0000313" key="1">
    <source>
        <dbReference type="EMBL" id="SVE17098.1"/>
    </source>
</evidence>
<name>A0A383BCD5_9ZZZZ</name>
<proteinExistence type="predicted"/>